<organism evidence="2 3">
    <name type="scientific">Caulifigura coniformis</name>
    <dbReference type="NCBI Taxonomy" id="2527983"/>
    <lineage>
        <taxon>Bacteria</taxon>
        <taxon>Pseudomonadati</taxon>
        <taxon>Planctomycetota</taxon>
        <taxon>Planctomycetia</taxon>
        <taxon>Planctomycetales</taxon>
        <taxon>Planctomycetaceae</taxon>
        <taxon>Caulifigura</taxon>
    </lineage>
</organism>
<keyword evidence="1" id="KW-0732">Signal</keyword>
<name>A0A517S7G3_9PLAN</name>
<keyword evidence="3" id="KW-1185">Reference proteome</keyword>
<reference evidence="2 3" key="1">
    <citation type="submission" date="2019-02" db="EMBL/GenBank/DDBJ databases">
        <title>Deep-cultivation of Planctomycetes and their phenomic and genomic characterization uncovers novel biology.</title>
        <authorList>
            <person name="Wiegand S."/>
            <person name="Jogler M."/>
            <person name="Boedeker C."/>
            <person name="Pinto D."/>
            <person name="Vollmers J."/>
            <person name="Rivas-Marin E."/>
            <person name="Kohn T."/>
            <person name="Peeters S.H."/>
            <person name="Heuer A."/>
            <person name="Rast P."/>
            <person name="Oberbeckmann S."/>
            <person name="Bunk B."/>
            <person name="Jeske O."/>
            <person name="Meyerdierks A."/>
            <person name="Storesund J.E."/>
            <person name="Kallscheuer N."/>
            <person name="Luecker S."/>
            <person name="Lage O.M."/>
            <person name="Pohl T."/>
            <person name="Merkel B.J."/>
            <person name="Hornburger P."/>
            <person name="Mueller R.-W."/>
            <person name="Bruemmer F."/>
            <person name="Labrenz M."/>
            <person name="Spormann A.M."/>
            <person name="Op den Camp H."/>
            <person name="Overmann J."/>
            <person name="Amann R."/>
            <person name="Jetten M.S.M."/>
            <person name="Mascher T."/>
            <person name="Medema M.H."/>
            <person name="Devos D.P."/>
            <person name="Kaster A.-K."/>
            <person name="Ovreas L."/>
            <person name="Rohde M."/>
            <person name="Galperin M.Y."/>
            <person name="Jogler C."/>
        </authorList>
    </citation>
    <scope>NUCLEOTIDE SEQUENCE [LARGE SCALE GENOMIC DNA]</scope>
    <source>
        <strain evidence="2 3">Pan44</strain>
    </source>
</reference>
<dbReference type="SUPFAM" id="SSF53474">
    <property type="entry name" value="alpha/beta-Hydrolases"/>
    <property type="match status" value="1"/>
</dbReference>
<evidence type="ECO:0000313" key="3">
    <source>
        <dbReference type="Proteomes" id="UP000315700"/>
    </source>
</evidence>
<dbReference type="InterPro" id="IPR029058">
    <property type="entry name" value="AB_hydrolase_fold"/>
</dbReference>
<dbReference type="AlphaFoldDB" id="A0A517S7G3"/>
<dbReference type="Gene3D" id="3.40.50.1820">
    <property type="entry name" value="alpha/beta hydrolase"/>
    <property type="match status" value="1"/>
</dbReference>
<dbReference type="GO" id="GO:0016787">
    <property type="term" value="F:hydrolase activity"/>
    <property type="evidence" value="ECO:0007669"/>
    <property type="project" value="UniProtKB-KW"/>
</dbReference>
<proteinExistence type="predicted"/>
<gene>
    <name evidence="2" type="ORF">Pan44_00740</name>
</gene>
<dbReference type="KEGG" id="ccos:Pan44_00740"/>
<accession>A0A517S7G3</accession>
<evidence type="ECO:0000256" key="1">
    <source>
        <dbReference type="SAM" id="SignalP"/>
    </source>
</evidence>
<dbReference type="InParanoid" id="A0A517S7G3"/>
<protein>
    <submittedName>
        <fullName evidence="2">Alpha/beta hydrolase family protein</fullName>
    </submittedName>
</protein>
<dbReference type="Proteomes" id="UP000315700">
    <property type="component" value="Chromosome"/>
</dbReference>
<dbReference type="EMBL" id="CP036271">
    <property type="protein sequence ID" value="QDT52066.1"/>
    <property type="molecule type" value="Genomic_DNA"/>
</dbReference>
<sequence precursor="true">MPLFIARSSFAACALLLATTVTSADSRIESIRSVDGHPLTITYYPVSAKASSGDRENAPVVVLLHGSDKGRILWDKAAPGRGETANFAETLQADGYAVITVDLRKFGDSKSPGDIAKLRPDDYEKMAASDMFAVKQFIFERHQEKDLNMNKMAIVAAGPTAAVAINFAAADLTVPPYDDAPVLANRTPRGQDVRALVLLSPEMSAGRLNSNRAMSLIKSPNAGIAMLVVVGAQDTADKGQSEKVFELMEKAQRKDEKRVYKLSPALRDRELGLIGKVPDQVEVPIRNFLNKHVKEFPSAWRDRKNKVTG</sequence>
<feature type="chain" id="PRO_5021937093" evidence="1">
    <location>
        <begin position="24"/>
        <end position="309"/>
    </location>
</feature>
<evidence type="ECO:0000313" key="2">
    <source>
        <dbReference type="EMBL" id="QDT52066.1"/>
    </source>
</evidence>
<dbReference type="RefSeq" id="WP_145026068.1">
    <property type="nucleotide sequence ID" value="NZ_CP036271.1"/>
</dbReference>
<feature type="signal peptide" evidence="1">
    <location>
        <begin position="1"/>
        <end position="23"/>
    </location>
</feature>
<dbReference type="OrthoDB" id="282214at2"/>
<keyword evidence="2" id="KW-0378">Hydrolase</keyword>